<dbReference type="AlphaFoldDB" id="A0A9D1U8G4"/>
<dbReference type="Proteomes" id="UP000824264">
    <property type="component" value="Unassembled WGS sequence"/>
</dbReference>
<dbReference type="SUPFAM" id="SSF54593">
    <property type="entry name" value="Glyoxalase/Bleomycin resistance protein/Dihydroxybiphenyl dioxygenase"/>
    <property type="match status" value="1"/>
</dbReference>
<dbReference type="PANTHER" id="PTHR21366:SF14">
    <property type="entry name" value="GLYOXALASE DOMAIN-CONTAINING PROTEIN 5"/>
    <property type="match status" value="1"/>
</dbReference>
<gene>
    <name evidence="2" type="ORF">H9874_02865</name>
</gene>
<dbReference type="PANTHER" id="PTHR21366">
    <property type="entry name" value="GLYOXALASE FAMILY PROTEIN"/>
    <property type="match status" value="1"/>
</dbReference>
<dbReference type="Gene3D" id="3.10.180.10">
    <property type="entry name" value="2,3-Dihydroxybiphenyl 1,2-Dioxygenase, domain 1"/>
    <property type="match status" value="1"/>
</dbReference>
<name>A0A9D1U8G4_9BACT</name>
<dbReference type="InterPro" id="IPR037523">
    <property type="entry name" value="VOC_core"/>
</dbReference>
<comment type="caution">
    <text evidence="2">The sequence shown here is derived from an EMBL/GenBank/DDBJ whole genome shotgun (WGS) entry which is preliminary data.</text>
</comment>
<reference evidence="2" key="1">
    <citation type="journal article" date="2021" name="PeerJ">
        <title>Extensive microbial diversity within the chicken gut microbiome revealed by metagenomics and culture.</title>
        <authorList>
            <person name="Gilroy R."/>
            <person name="Ravi A."/>
            <person name="Getino M."/>
            <person name="Pursley I."/>
            <person name="Horton D.L."/>
            <person name="Alikhan N.F."/>
            <person name="Baker D."/>
            <person name="Gharbi K."/>
            <person name="Hall N."/>
            <person name="Watson M."/>
            <person name="Adriaenssens E.M."/>
            <person name="Foster-Nyarko E."/>
            <person name="Jarju S."/>
            <person name="Secka A."/>
            <person name="Antonio M."/>
            <person name="Oren A."/>
            <person name="Chaudhuri R.R."/>
            <person name="La Ragione R."/>
            <person name="Hildebrand F."/>
            <person name="Pallen M.J."/>
        </authorList>
    </citation>
    <scope>NUCLEOTIDE SEQUENCE</scope>
    <source>
        <strain evidence="2">ChiSxjej5B17-1746</strain>
    </source>
</reference>
<evidence type="ECO:0000313" key="2">
    <source>
        <dbReference type="EMBL" id="HIW78073.1"/>
    </source>
</evidence>
<evidence type="ECO:0000313" key="3">
    <source>
        <dbReference type="Proteomes" id="UP000824264"/>
    </source>
</evidence>
<dbReference type="InterPro" id="IPR050383">
    <property type="entry name" value="GlyoxalaseI/FosfomycinResist"/>
</dbReference>
<feature type="domain" description="VOC" evidence="1">
    <location>
        <begin position="8"/>
        <end position="128"/>
    </location>
</feature>
<dbReference type="Pfam" id="PF00903">
    <property type="entry name" value="Glyoxalase"/>
    <property type="match status" value="1"/>
</dbReference>
<dbReference type="EMBL" id="DXGI01000103">
    <property type="protein sequence ID" value="HIW78073.1"/>
    <property type="molecule type" value="Genomic_DNA"/>
</dbReference>
<dbReference type="CDD" id="cd07253">
    <property type="entry name" value="GLOD5"/>
    <property type="match status" value="1"/>
</dbReference>
<sequence>MALLCVEDLDHLVLNVADIKVTCRFYQRVLGMTPFMFGNGRTALSFGSRKINLYEVGQPYSPQPDKPLPGTAELCFLSRTPVVELLDHLKAENVAVEEGPVRREGALGPITSVYFRDPDGNMIEVANYTEA</sequence>
<reference evidence="2" key="2">
    <citation type="submission" date="2021-04" db="EMBL/GenBank/DDBJ databases">
        <authorList>
            <person name="Gilroy R."/>
        </authorList>
    </citation>
    <scope>NUCLEOTIDE SEQUENCE</scope>
    <source>
        <strain evidence="2">ChiSxjej5B17-1746</strain>
    </source>
</reference>
<accession>A0A9D1U8G4</accession>
<dbReference type="PROSITE" id="PS51819">
    <property type="entry name" value="VOC"/>
    <property type="match status" value="1"/>
</dbReference>
<protein>
    <submittedName>
        <fullName evidence="2">VOC family protein</fullName>
    </submittedName>
</protein>
<proteinExistence type="predicted"/>
<dbReference type="InterPro" id="IPR004360">
    <property type="entry name" value="Glyas_Fos-R_dOase_dom"/>
</dbReference>
<dbReference type="InterPro" id="IPR029068">
    <property type="entry name" value="Glyas_Bleomycin-R_OHBP_Dase"/>
</dbReference>
<organism evidence="2 3">
    <name type="scientific">Candidatus Bilophila faecipullorum</name>
    <dbReference type="NCBI Taxonomy" id="2838482"/>
    <lineage>
        <taxon>Bacteria</taxon>
        <taxon>Pseudomonadati</taxon>
        <taxon>Thermodesulfobacteriota</taxon>
        <taxon>Desulfovibrionia</taxon>
        <taxon>Desulfovibrionales</taxon>
        <taxon>Desulfovibrionaceae</taxon>
        <taxon>Bilophila</taxon>
    </lineage>
</organism>
<evidence type="ECO:0000259" key="1">
    <source>
        <dbReference type="PROSITE" id="PS51819"/>
    </source>
</evidence>